<keyword evidence="3" id="KW-1185">Reference proteome</keyword>
<dbReference type="PROSITE" id="PS00028">
    <property type="entry name" value="ZINC_FINGER_C2H2_1"/>
    <property type="match status" value="1"/>
</dbReference>
<evidence type="ECO:0000313" key="3">
    <source>
        <dbReference type="Proteomes" id="UP001627154"/>
    </source>
</evidence>
<protein>
    <recommendedName>
        <fullName evidence="1">C2H2-type domain-containing protein</fullName>
    </recommendedName>
</protein>
<name>A0ABD2WDQ0_9HYME</name>
<reference evidence="2 3" key="1">
    <citation type="journal article" date="2024" name="bioRxiv">
        <title>A reference genome for Trichogramma kaykai: A tiny desert-dwelling parasitoid wasp with competing sex-ratio distorters.</title>
        <authorList>
            <person name="Culotta J."/>
            <person name="Lindsey A.R."/>
        </authorList>
    </citation>
    <scope>NUCLEOTIDE SEQUENCE [LARGE SCALE GENOMIC DNA]</scope>
    <source>
        <strain evidence="2 3">KSX58</strain>
    </source>
</reference>
<sequence length="139" mass="16001">MFCPFCNNLKKFSDLIPHVKLKHKNLMSTEIVCSACKCVMRDIYTFKKHSKIHETKNNFKEIESATGDIQVPLFNNDDVLNYDDIPVSSDIEPIAEYLNEIIPQQVTSVEQFSKQLKRNASVLVAKYFSKPTVMVKEIL</sequence>
<organism evidence="2 3">
    <name type="scientific">Trichogramma kaykai</name>
    <dbReference type="NCBI Taxonomy" id="54128"/>
    <lineage>
        <taxon>Eukaryota</taxon>
        <taxon>Metazoa</taxon>
        <taxon>Ecdysozoa</taxon>
        <taxon>Arthropoda</taxon>
        <taxon>Hexapoda</taxon>
        <taxon>Insecta</taxon>
        <taxon>Pterygota</taxon>
        <taxon>Neoptera</taxon>
        <taxon>Endopterygota</taxon>
        <taxon>Hymenoptera</taxon>
        <taxon>Apocrita</taxon>
        <taxon>Proctotrupomorpha</taxon>
        <taxon>Chalcidoidea</taxon>
        <taxon>Trichogrammatidae</taxon>
        <taxon>Trichogramma</taxon>
    </lineage>
</organism>
<gene>
    <name evidence="2" type="ORF">TKK_014133</name>
</gene>
<comment type="caution">
    <text evidence="2">The sequence shown here is derived from an EMBL/GenBank/DDBJ whole genome shotgun (WGS) entry which is preliminary data.</text>
</comment>
<dbReference type="Proteomes" id="UP001627154">
    <property type="component" value="Unassembled WGS sequence"/>
</dbReference>
<dbReference type="InterPro" id="IPR013087">
    <property type="entry name" value="Znf_C2H2_type"/>
</dbReference>
<evidence type="ECO:0000313" key="2">
    <source>
        <dbReference type="EMBL" id="KAL3391067.1"/>
    </source>
</evidence>
<evidence type="ECO:0000259" key="1">
    <source>
        <dbReference type="PROSITE" id="PS00028"/>
    </source>
</evidence>
<dbReference type="AlphaFoldDB" id="A0ABD2WDQ0"/>
<accession>A0ABD2WDQ0</accession>
<feature type="domain" description="C2H2-type" evidence="1">
    <location>
        <begin position="33"/>
        <end position="53"/>
    </location>
</feature>
<dbReference type="EMBL" id="JBJJXI010000112">
    <property type="protein sequence ID" value="KAL3391067.1"/>
    <property type="molecule type" value="Genomic_DNA"/>
</dbReference>
<proteinExistence type="predicted"/>